<evidence type="ECO:0000313" key="2">
    <source>
        <dbReference type="EMBL" id="QSW98336.1"/>
    </source>
</evidence>
<proteinExistence type="predicted"/>
<sequence length="95" mass="10339">MPDQTHPPDDRRAPSERVVEAVATASGTSPLDFEPTLYDVVDPEALDALVRSGTENVRIQFRYGDRSVVVTGTGHVEVSASTEEIPSSEWLSPDE</sequence>
<dbReference type="EMBL" id="CP071462">
    <property type="protein sequence ID" value="QSW98336.1"/>
    <property type="molecule type" value="Genomic_DNA"/>
</dbReference>
<dbReference type="AlphaFoldDB" id="A0A8A2VB31"/>
<dbReference type="KEGG" id="hakz:J0X25_13130"/>
<dbReference type="GeneID" id="63188265"/>
<reference evidence="2 3" key="1">
    <citation type="submission" date="2021-03" db="EMBL/GenBank/DDBJ databases">
        <title>Haloterrigena longa sp. nov. and Haloterrigena limicola sp. nov., extremely halophilic archaea isolated from a salt lake.</title>
        <authorList>
            <person name="Henglin C."/>
        </authorList>
    </citation>
    <scope>NUCLEOTIDE SEQUENCE [LARGE SCALE GENOMIC DNA]</scope>
    <source>
        <strain evidence="2 3">KZCA68</strain>
    </source>
</reference>
<feature type="domain" description="Halobacterial output" evidence="1">
    <location>
        <begin position="11"/>
        <end position="79"/>
    </location>
</feature>
<keyword evidence="3" id="KW-1185">Reference proteome</keyword>
<dbReference type="Proteomes" id="UP000663203">
    <property type="component" value="Chromosome"/>
</dbReference>
<protein>
    <recommendedName>
        <fullName evidence="1">Halobacterial output domain-containing protein</fullName>
    </recommendedName>
</protein>
<evidence type="ECO:0000259" key="1">
    <source>
        <dbReference type="Pfam" id="PF18545"/>
    </source>
</evidence>
<dbReference type="Pfam" id="PF18545">
    <property type="entry name" value="HalOD1"/>
    <property type="match status" value="1"/>
</dbReference>
<accession>A0A8A2VB31</accession>
<gene>
    <name evidence="2" type="ORF">J0X25_13130</name>
</gene>
<organism evidence="2 3">
    <name type="scientific">Haloterrigena alkaliphila</name>
    <dbReference type="NCBI Taxonomy" id="2816475"/>
    <lineage>
        <taxon>Archaea</taxon>
        <taxon>Methanobacteriati</taxon>
        <taxon>Methanobacteriota</taxon>
        <taxon>Stenosarchaea group</taxon>
        <taxon>Halobacteria</taxon>
        <taxon>Halobacteriales</taxon>
        <taxon>Natrialbaceae</taxon>
        <taxon>Haloterrigena</taxon>
    </lineage>
</organism>
<name>A0A8A2VB31_9EURY</name>
<dbReference type="RefSeq" id="WP_207287946.1">
    <property type="nucleotide sequence ID" value="NZ_CP071462.1"/>
</dbReference>
<evidence type="ECO:0000313" key="3">
    <source>
        <dbReference type="Proteomes" id="UP000663203"/>
    </source>
</evidence>
<dbReference type="InterPro" id="IPR040624">
    <property type="entry name" value="HalOD1"/>
</dbReference>